<protein>
    <recommendedName>
        <fullName evidence="3">Nickel/cobalt transporter regulator</fullName>
    </recommendedName>
</protein>
<dbReference type="AlphaFoldDB" id="A0A6L6JDC5"/>
<gene>
    <name evidence="1" type="ORF">GL286_20680</name>
</gene>
<dbReference type="Pfam" id="PF11776">
    <property type="entry name" value="RcnB"/>
    <property type="match status" value="1"/>
</dbReference>
<dbReference type="Gene3D" id="3.10.450.160">
    <property type="entry name" value="inner membrane protein cigr"/>
    <property type="match status" value="1"/>
</dbReference>
<keyword evidence="2" id="KW-1185">Reference proteome</keyword>
<sequence length="93" mass="10275">MKLLPLIVVVLLCACGSDEPMAHIYRYPEGIKVDTPYQPGMNYSSGGLVVDYHNHALDEPEKDQRWVLETGAFLLVSANGTIVSVVPAQYVRN</sequence>
<dbReference type="EMBL" id="WMIE01000028">
    <property type="protein sequence ID" value="MTH80122.1"/>
    <property type="molecule type" value="Genomic_DNA"/>
</dbReference>
<organism evidence="1 2">
    <name type="scientific">Paracoccus aestuariivivens</name>
    <dbReference type="NCBI Taxonomy" id="1820333"/>
    <lineage>
        <taxon>Bacteria</taxon>
        <taxon>Pseudomonadati</taxon>
        <taxon>Pseudomonadota</taxon>
        <taxon>Alphaproteobacteria</taxon>
        <taxon>Rhodobacterales</taxon>
        <taxon>Paracoccaceae</taxon>
        <taxon>Paracoccus</taxon>
    </lineage>
</organism>
<dbReference type="RefSeq" id="WP_155097472.1">
    <property type="nucleotide sequence ID" value="NZ_WMIE01000028.1"/>
</dbReference>
<comment type="caution">
    <text evidence="1">The sequence shown here is derived from an EMBL/GenBank/DDBJ whole genome shotgun (WGS) entry which is preliminary data.</text>
</comment>
<dbReference type="InterPro" id="IPR024572">
    <property type="entry name" value="RcnB"/>
</dbReference>
<dbReference type="OrthoDB" id="7777953at2"/>
<evidence type="ECO:0000313" key="2">
    <source>
        <dbReference type="Proteomes" id="UP000478183"/>
    </source>
</evidence>
<dbReference type="Proteomes" id="UP000478183">
    <property type="component" value="Unassembled WGS sequence"/>
</dbReference>
<name>A0A6L6JDC5_9RHOB</name>
<dbReference type="PROSITE" id="PS51257">
    <property type="entry name" value="PROKAR_LIPOPROTEIN"/>
    <property type="match status" value="1"/>
</dbReference>
<evidence type="ECO:0008006" key="3">
    <source>
        <dbReference type="Google" id="ProtNLM"/>
    </source>
</evidence>
<proteinExistence type="predicted"/>
<evidence type="ECO:0000313" key="1">
    <source>
        <dbReference type="EMBL" id="MTH80122.1"/>
    </source>
</evidence>
<accession>A0A6L6JDC5</accession>
<reference evidence="1 2" key="1">
    <citation type="submission" date="2019-11" db="EMBL/GenBank/DDBJ databases">
        <authorList>
            <person name="Dong K."/>
        </authorList>
    </citation>
    <scope>NUCLEOTIDE SEQUENCE [LARGE SCALE GENOMIC DNA]</scope>
    <source>
        <strain evidence="1 2">NBRC 111993</strain>
    </source>
</reference>